<reference evidence="2 3" key="1">
    <citation type="submission" date="2015-06" db="EMBL/GenBank/DDBJ databases">
        <title>Complete genomic sequence analysis of two virulent actinophages of Streptomyces flavovirens.</title>
        <authorList>
            <person name="Sharaf A."/>
            <person name="Marie E."/>
            <person name="ElBaz R."/>
            <person name="Elmaghraby I."/>
            <person name="Mercati F."/>
        </authorList>
    </citation>
    <scope>NUCLEOTIDE SEQUENCE [LARGE SCALE GENOMIC DNA]</scope>
</reference>
<feature type="compositionally biased region" description="Basic and acidic residues" evidence="1">
    <location>
        <begin position="69"/>
        <end position="79"/>
    </location>
</feature>
<sequence>MLAAVLLVLAGAVLLVWLRIDAEARRADRLGAEAARRGDAVTTLATDVRVLREQVKAEGGTPAAPDPSRAVEDLPDRVETVPGAPGKEGGRGPKGPPGKDGEDGRNGVDGRNGANGDDGAAGSDGADGSAGGPGPPGPAGPPGEAGKDGKDGKNGADGRDGKDGQTCPDGYSLQAPEYDPDALICRKDSAPPPDDPAPSPNVLGLPAERRRS</sequence>
<accession>A0A0M4QTS6</accession>
<feature type="compositionally biased region" description="Low complexity" evidence="1">
    <location>
        <begin position="109"/>
        <end position="127"/>
    </location>
</feature>
<evidence type="ECO:0000256" key="1">
    <source>
        <dbReference type="SAM" id="MobiDB-lite"/>
    </source>
</evidence>
<dbReference type="PANTHER" id="PTHR24637:SF388">
    <property type="entry name" value="NEMATODE CUTICLE COLLAGEN N-TERMINAL DOMAIN-CONTAINING PROTEIN"/>
    <property type="match status" value="1"/>
</dbReference>
<dbReference type="RefSeq" id="YP_009213152.1">
    <property type="nucleotide sequence ID" value="NC_028952.1"/>
</dbReference>
<proteinExistence type="predicted"/>
<dbReference type="Pfam" id="PF01391">
    <property type="entry name" value="Collagen"/>
    <property type="match status" value="1"/>
</dbReference>
<keyword evidence="3" id="KW-1185">Reference proteome</keyword>
<protein>
    <recommendedName>
        <fullName evidence="4">Collagen-like protein</fullName>
    </recommendedName>
</protein>
<dbReference type="GeneID" id="26639370"/>
<dbReference type="PANTHER" id="PTHR24637">
    <property type="entry name" value="COLLAGEN"/>
    <property type="match status" value="1"/>
</dbReference>
<name>A0A0M4QTS6_9CAUD</name>
<feature type="compositionally biased region" description="Basic and acidic residues" evidence="1">
    <location>
        <begin position="97"/>
        <end position="108"/>
    </location>
</feature>
<gene>
    <name evidence="2" type="ORF">SF3_250</name>
</gene>
<feature type="region of interest" description="Disordered" evidence="1">
    <location>
        <begin position="53"/>
        <end position="212"/>
    </location>
</feature>
<dbReference type="InterPro" id="IPR008160">
    <property type="entry name" value="Collagen"/>
</dbReference>
<dbReference type="EMBL" id="KT221034">
    <property type="protein sequence ID" value="ALF00156.1"/>
    <property type="molecule type" value="Genomic_DNA"/>
</dbReference>
<evidence type="ECO:0000313" key="2">
    <source>
        <dbReference type="EMBL" id="ALF00156.1"/>
    </source>
</evidence>
<dbReference type="Proteomes" id="UP000202764">
    <property type="component" value="Segment"/>
</dbReference>
<evidence type="ECO:0008006" key="4">
    <source>
        <dbReference type="Google" id="ProtNLM"/>
    </source>
</evidence>
<dbReference type="KEGG" id="vg:26639370"/>
<organism evidence="2 3">
    <name type="scientific">Streptomyces phage SF3</name>
    <dbReference type="NCBI Taxonomy" id="1690818"/>
    <lineage>
        <taxon>Viruses</taxon>
        <taxon>Duplodnaviria</taxon>
        <taxon>Heunggongvirae</taxon>
        <taxon>Uroviricota</taxon>
        <taxon>Caudoviricetes</taxon>
        <taxon>Siftrevirus</taxon>
        <taxon>Siftrevirus SF3</taxon>
    </lineage>
</organism>
<evidence type="ECO:0000313" key="3">
    <source>
        <dbReference type="Proteomes" id="UP000202764"/>
    </source>
</evidence>
<feature type="compositionally biased region" description="Basic and acidic residues" evidence="1">
    <location>
        <begin position="145"/>
        <end position="163"/>
    </location>
</feature>
<feature type="compositionally biased region" description="Pro residues" evidence="1">
    <location>
        <begin position="190"/>
        <end position="199"/>
    </location>
</feature>